<dbReference type="Gramene" id="Solyc03g110880.3.1">
    <property type="protein sequence ID" value="Solyc03g110880.3.1"/>
    <property type="gene ID" value="Solyc03g110880.3"/>
</dbReference>
<accession>A0A3Q7GDQ5</accession>
<evidence type="ECO:0000313" key="2">
    <source>
        <dbReference type="Proteomes" id="UP000004994"/>
    </source>
</evidence>
<protein>
    <submittedName>
        <fullName evidence="1">Uncharacterized protein</fullName>
    </submittedName>
</protein>
<dbReference type="EnsemblPlants" id="Solyc03g110880.3.1">
    <property type="protein sequence ID" value="Solyc03g110880.3.1"/>
    <property type="gene ID" value="Solyc03g110880.3"/>
</dbReference>
<evidence type="ECO:0000313" key="1">
    <source>
        <dbReference type="EnsemblPlants" id="Solyc03g110880.3.1"/>
    </source>
</evidence>
<sequence>MSSLPFSEYTYCSCSSVCLRKSSKKFHQKGAKQSRIYAT</sequence>
<dbReference type="Proteomes" id="UP000004994">
    <property type="component" value="Chromosome 3"/>
</dbReference>
<reference evidence="1" key="2">
    <citation type="submission" date="2019-01" db="UniProtKB">
        <authorList>
            <consortium name="EnsemblPlants"/>
        </authorList>
    </citation>
    <scope>IDENTIFICATION</scope>
    <source>
        <strain evidence="1">cv. Heinz 1706</strain>
    </source>
</reference>
<reference evidence="1" key="1">
    <citation type="journal article" date="2012" name="Nature">
        <title>The tomato genome sequence provides insights into fleshy fruit evolution.</title>
        <authorList>
            <consortium name="Tomato Genome Consortium"/>
        </authorList>
    </citation>
    <scope>NUCLEOTIDE SEQUENCE [LARGE SCALE GENOMIC DNA]</scope>
    <source>
        <strain evidence="1">cv. Heinz 1706</strain>
    </source>
</reference>
<organism evidence="1">
    <name type="scientific">Solanum lycopersicum</name>
    <name type="common">Tomato</name>
    <name type="synonym">Lycopersicon esculentum</name>
    <dbReference type="NCBI Taxonomy" id="4081"/>
    <lineage>
        <taxon>Eukaryota</taxon>
        <taxon>Viridiplantae</taxon>
        <taxon>Streptophyta</taxon>
        <taxon>Embryophyta</taxon>
        <taxon>Tracheophyta</taxon>
        <taxon>Spermatophyta</taxon>
        <taxon>Magnoliopsida</taxon>
        <taxon>eudicotyledons</taxon>
        <taxon>Gunneridae</taxon>
        <taxon>Pentapetalae</taxon>
        <taxon>asterids</taxon>
        <taxon>lamiids</taxon>
        <taxon>Solanales</taxon>
        <taxon>Solanaceae</taxon>
        <taxon>Solanoideae</taxon>
        <taxon>Solaneae</taxon>
        <taxon>Solanum</taxon>
        <taxon>Solanum subgen. Lycopersicon</taxon>
    </lineage>
</organism>
<dbReference type="AlphaFoldDB" id="A0A3Q7GDQ5"/>
<keyword evidence="2" id="KW-1185">Reference proteome</keyword>
<proteinExistence type="predicted"/>
<dbReference type="InParanoid" id="A0A3Q7GDQ5"/>
<name>A0A3Q7GDQ5_SOLLC</name>